<accession>A0ABV3PB05</accession>
<dbReference type="SMART" id="SM00347">
    <property type="entry name" value="HTH_MARR"/>
    <property type="match status" value="1"/>
</dbReference>
<dbReference type="Pfam" id="PF12802">
    <property type="entry name" value="MarR_2"/>
    <property type="match status" value="1"/>
</dbReference>
<dbReference type="PANTHER" id="PTHR33164:SF103">
    <property type="entry name" value="REGULATORY PROTEIN MARR"/>
    <property type="match status" value="1"/>
</dbReference>
<dbReference type="EMBL" id="JBFNQN010000012">
    <property type="protein sequence ID" value="MEW9266573.1"/>
    <property type="molecule type" value="Genomic_DNA"/>
</dbReference>
<comment type="caution">
    <text evidence="2">The sequence shown here is derived from an EMBL/GenBank/DDBJ whole genome shotgun (WGS) entry which is preliminary data.</text>
</comment>
<dbReference type="InterPro" id="IPR036390">
    <property type="entry name" value="WH_DNA-bd_sf"/>
</dbReference>
<dbReference type="PROSITE" id="PS50995">
    <property type="entry name" value="HTH_MARR_2"/>
    <property type="match status" value="1"/>
</dbReference>
<organism evidence="2 3">
    <name type="scientific">Kineococcus endophyticus</name>
    <dbReference type="NCBI Taxonomy" id="1181883"/>
    <lineage>
        <taxon>Bacteria</taxon>
        <taxon>Bacillati</taxon>
        <taxon>Actinomycetota</taxon>
        <taxon>Actinomycetes</taxon>
        <taxon>Kineosporiales</taxon>
        <taxon>Kineosporiaceae</taxon>
        <taxon>Kineococcus</taxon>
    </lineage>
</organism>
<reference evidence="2 3" key="1">
    <citation type="submission" date="2024-07" db="EMBL/GenBank/DDBJ databases">
        <authorList>
            <person name="Thanompreechachai J."/>
            <person name="Duangmal K."/>
        </authorList>
    </citation>
    <scope>NUCLEOTIDE SEQUENCE [LARGE SCALE GENOMIC DNA]</scope>
    <source>
        <strain evidence="2 3">KCTC 19886</strain>
    </source>
</reference>
<dbReference type="RefSeq" id="WP_367639708.1">
    <property type="nucleotide sequence ID" value="NZ_JBFNQN010000012.1"/>
</dbReference>
<name>A0ABV3PB05_9ACTN</name>
<dbReference type="Gene3D" id="1.10.10.10">
    <property type="entry name" value="Winged helix-like DNA-binding domain superfamily/Winged helix DNA-binding domain"/>
    <property type="match status" value="1"/>
</dbReference>
<keyword evidence="3" id="KW-1185">Reference proteome</keyword>
<evidence type="ECO:0000259" key="1">
    <source>
        <dbReference type="PROSITE" id="PS50995"/>
    </source>
</evidence>
<dbReference type="PANTHER" id="PTHR33164">
    <property type="entry name" value="TRANSCRIPTIONAL REGULATOR, MARR FAMILY"/>
    <property type="match status" value="1"/>
</dbReference>
<evidence type="ECO:0000313" key="3">
    <source>
        <dbReference type="Proteomes" id="UP001555826"/>
    </source>
</evidence>
<sequence length="145" mass="16018">MDDLDGDLLETLRSVQWRLRRGAHGDVEDLGITPAQGRVLRVVGRCEDPPRMGEVAVRLHIAPRSLTDLVDPLEQAGLLRRTPDPANRRSVLLDLTPAGTSVLEELRRRSRATATRALGVLPVEDRQQLLDLLRRVEGALAGPVE</sequence>
<dbReference type="Proteomes" id="UP001555826">
    <property type="component" value="Unassembled WGS sequence"/>
</dbReference>
<dbReference type="InterPro" id="IPR000835">
    <property type="entry name" value="HTH_MarR-typ"/>
</dbReference>
<dbReference type="InterPro" id="IPR036388">
    <property type="entry name" value="WH-like_DNA-bd_sf"/>
</dbReference>
<dbReference type="PRINTS" id="PR00598">
    <property type="entry name" value="HTHMARR"/>
</dbReference>
<dbReference type="SUPFAM" id="SSF46785">
    <property type="entry name" value="Winged helix' DNA-binding domain"/>
    <property type="match status" value="1"/>
</dbReference>
<feature type="domain" description="HTH marR-type" evidence="1">
    <location>
        <begin position="5"/>
        <end position="138"/>
    </location>
</feature>
<dbReference type="InterPro" id="IPR039422">
    <property type="entry name" value="MarR/SlyA-like"/>
</dbReference>
<evidence type="ECO:0000313" key="2">
    <source>
        <dbReference type="EMBL" id="MEW9266573.1"/>
    </source>
</evidence>
<gene>
    <name evidence="2" type="ORF">AB1207_17620</name>
</gene>
<proteinExistence type="predicted"/>
<protein>
    <submittedName>
        <fullName evidence="2">MarR family transcriptional regulator</fullName>
    </submittedName>
</protein>